<keyword evidence="7" id="KW-0479">Metal-binding</keyword>
<dbReference type="PROSITE" id="PS01348">
    <property type="entry name" value="MRAY_2"/>
    <property type="match status" value="1"/>
</dbReference>
<feature type="transmembrane region" description="Helical" evidence="8">
    <location>
        <begin position="238"/>
        <end position="262"/>
    </location>
</feature>
<evidence type="ECO:0000256" key="2">
    <source>
        <dbReference type="ARBA" id="ARBA00022475"/>
    </source>
</evidence>
<dbReference type="CDD" id="cd06853">
    <property type="entry name" value="GT_WecA_like"/>
    <property type="match status" value="1"/>
</dbReference>
<feature type="transmembrane region" description="Helical" evidence="8">
    <location>
        <begin position="320"/>
        <end position="342"/>
    </location>
</feature>
<dbReference type="GO" id="GO:0016780">
    <property type="term" value="F:phosphotransferase activity, for other substituted phosphate groups"/>
    <property type="evidence" value="ECO:0007669"/>
    <property type="project" value="InterPro"/>
</dbReference>
<evidence type="ECO:0000256" key="5">
    <source>
        <dbReference type="ARBA" id="ARBA00022989"/>
    </source>
</evidence>
<proteinExistence type="predicted"/>
<feature type="transmembrane region" description="Helical" evidence="8">
    <location>
        <begin position="213"/>
        <end position="232"/>
    </location>
</feature>
<keyword evidence="6 8" id="KW-0472">Membrane</keyword>
<feature type="transmembrane region" description="Helical" evidence="8">
    <location>
        <begin position="137"/>
        <end position="155"/>
    </location>
</feature>
<protein>
    <submittedName>
        <fullName evidence="9">UDP-GlcNAc:undecaprenyl-phosphate GlcNAc-1-phosphate transferase</fullName>
    </submittedName>
</protein>
<evidence type="ECO:0000256" key="3">
    <source>
        <dbReference type="ARBA" id="ARBA00022679"/>
    </source>
</evidence>
<comment type="cofactor">
    <cofactor evidence="7">
        <name>Mg(2+)</name>
        <dbReference type="ChEBI" id="CHEBI:18420"/>
    </cofactor>
</comment>
<keyword evidence="5 8" id="KW-1133">Transmembrane helix</keyword>
<sequence length="366" mass="40307">MYDMYLVLLVCIATVILSMILTAVYKRVAMKFNWVDVPDARRVHNKIMPTMGGIAIFIAFYFALFILLPIPTSLILPIFLGSLIVLLTGCIDDLKNLTPLLKVIGILLGALVVYYFGGISLETMTLPLFGTLEFGSWSLPFTLLWILGFTNAVNLIDGLDGLASGVSIIALTTMGIIGFFFLTIQEVSISIMIFVLVAAIAGFLPYNFHPASLFLGDTGALFIGFMIGIFSLQGLKNATLISLVLPVVILGIPVTDTLFAMIRRKMNRQSISVADKNHIHHRLMSLGLSHRQTVLAIYSVSAIFSIIALLYNFSTFWGSILLTISVFVGVELFVEIIGLVGADRRPLLKSIREFGYKLNKKKPDDK</sequence>
<keyword evidence="10" id="KW-1185">Reference proteome</keyword>
<gene>
    <name evidence="9" type="ORF">SAMN04488569_101113</name>
</gene>
<dbReference type="STRING" id="258723.GCA_900169305_02005"/>
<dbReference type="PANTHER" id="PTHR22926:SF3">
    <property type="entry name" value="UNDECAPRENYL-PHOSPHATE ALPHA-N-ACETYLGLUCOSAMINYL 1-PHOSPHATE TRANSFERASE"/>
    <property type="match status" value="1"/>
</dbReference>
<dbReference type="InterPro" id="IPR000715">
    <property type="entry name" value="Glycosyl_transferase_4"/>
</dbReference>
<evidence type="ECO:0000256" key="8">
    <source>
        <dbReference type="SAM" id="Phobius"/>
    </source>
</evidence>
<dbReference type="AlphaFoldDB" id="A0A1I3WYH8"/>
<feature type="transmembrane region" description="Helical" evidence="8">
    <location>
        <begin position="162"/>
        <end position="181"/>
    </location>
</feature>
<evidence type="ECO:0000256" key="1">
    <source>
        <dbReference type="ARBA" id="ARBA00004651"/>
    </source>
</evidence>
<name>A0A1I3WYH8_9LACT</name>
<dbReference type="Proteomes" id="UP000199589">
    <property type="component" value="Unassembled WGS sequence"/>
</dbReference>
<dbReference type="GO" id="GO:0009103">
    <property type="term" value="P:lipopolysaccharide biosynthetic process"/>
    <property type="evidence" value="ECO:0007669"/>
    <property type="project" value="TreeGrafter"/>
</dbReference>
<dbReference type="GO" id="GO:0005886">
    <property type="term" value="C:plasma membrane"/>
    <property type="evidence" value="ECO:0007669"/>
    <property type="project" value="UniProtKB-SubCell"/>
</dbReference>
<feature type="transmembrane region" description="Helical" evidence="8">
    <location>
        <begin position="187"/>
        <end position="206"/>
    </location>
</feature>
<evidence type="ECO:0000256" key="7">
    <source>
        <dbReference type="PIRSR" id="PIRSR600715-1"/>
    </source>
</evidence>
<keyword evidence="7" id="KW-0460">Magnesium</keyword>
<dbReference type="GO" id="GO:0044038">
    <property type="term" value="P:cell wall macromolecule biosynthetic process"/>
    <property type="evidence" value="ECO:0007669"/>
    <property type="project" value="TreeGrafter"/>
</dbReference>
<feature type="transmembrane region" description="Helical" evidence="8">
    <location>
        <begin position="47"/>
        <end position="68"/>
    </location>
</feature>
<dbReference type="PANTHER" id="PTHR22926">
    <property type="entry name" value="PHOSPHO-N-ACETYLMURAMOYL-PENTAPEPTIDE-TRANSFERASE"/>
    <property type="match status" value="1"/>
</dbReference>
<keyword evidence="2" id="KW-1003">Cell membrane</keyword>
<feature type="transmembrane region" description="Helical" evidence="8">
    <location>
        <begin position="74"/>
        <end position="92"/>
    </location>
</feature>
<dbReference type="InterPro" id="IPR018480">
    <property type="entry name" value="PNAcMuramoyl-5peptid_Trfase_CS"/>
</dbReference>
<keyword evidence="4 8" id="KW-0812">Transmembrane</keyword>
<evidence type="ECO:0000313" key="9">
    <source>
        <dbReference type="EMBL" id="SFK12538.1"/>
    </source>
</evidence>
<dbReference type="Pfam" id="PF00953">
    <property type="entry name" value="Glycos_transf_4"/>
    <property type="match status" value="1"/>
</dbReference>
<evidence type="ECO:0000256" key="6">
    <source>
        <dbReference type="ARBA" id="ARBA00023136"/>
    </source>
</evidence>
<feature type="transmembrane region" description="Helical" evidence="8">
    <location>
        <begin position="294"/>
        <end position="314"/>
    </location>
</feature>
<feature type="transmembrane region" description="Helical" evidence="8">
    <location>
        <begin position="99"/>
        <end position="117"/>
    </location>
</feature>
<evidence type="ECO:0000256" key="4">
    <source>
        <dbReference type="ARBA" id="ARBA00022692"/>
    </source>
</evidence>
<dbReference type="GO" id="GO:0071555">
    <property type="term" value="P:cell wall organization"/>
    <property type="evidence" value="ECO:0007669"/>
    <property type="project" value="TreeGrafter"/>
</dbReference>
<dbReference type="EMBL" id="FOSJ01000011">
    <property type="protein sequence ID" value="SFK12538.1"/>
    <property type="molecule type" value="Genomic_DNA"/>
</dbReference>
<organism evidence="9 10">
    <name type="scientific">Marinilactibacillus piezotolerans</name>
    <dbReference type="NCBI Taxonomy" id="258723"/>
    <lineage>
        <taxon>Bacteria</taxon>
        <taxon>Bacillati</taxon>
        <taxon>Bacillota</taxon>
        <taxon>Bacilli</taxon>
        <taxon>Lactobacillales</taxon>
        <taxon>Carnobacteriaceae</taxon>
        <taxon>Marinilactibacillus</taxon>
    </lineage>
</organism>
<evidence type="ECO:0000313" key="10">
    <source>
        <dbReference type="Proteomes" id="UP000199589"/>
    </source>
</evidence>
<reference evidence="10" key="1">
    <citation type="submission" date="2016-10" db="EMBL/GenBank/DDBJ databases">
        <authorList>
            <person name="Varghese N."/>
            <person name="Submissions S."/>
        </authorList>
    </citation>
    <scope>NUCLEOTIDE SEQUENCE [LARGE SCALE GENOMIC DNA]</scope>
    <source>
        <strain evidence="10">DSM 16108</strain>
    </source>
</reference>
<keyword evidence="3 9" id="KW-0808">Transferase</keyword>
<dbReference type="GO" id="GO:0046872">
    <property type="term" value="F:metal ion binding"/>
    <property type="evidence" value="ECO:0007669"/>
    <property type="project" value="UniProtKB-KW"/>
</dbReference>
<feature type="binding site" evidence="7">
    <location>
        <position position="217"/>
    </location>
    <ligand>
        <name>Mg(2+)</name>
        <dbReference type="ChEBI" id="CHEBI:18420"/>
    </ligand>
</feature>
<comment type="subcellular location">
    <subcellularLocation>
        <location evidence="1">Cell membrane</location>
        <topology evidence="1">Multi-pass membrane protein</topology>
    </subcellularLocation>
</comment>
<feature type="binding site" evidence="7">
    <location>
        <position position="154"/>
    </location>
    <ligand>
        <name>Mg(2+)</name>
        <dbReference type="ChEBI" id="CHEBI:18420"/>
    </ligand>
</feature>
<feature type="transmembrane region" description="Helical" evidence="8">
    <location>
        <begin position="6"/>
        <end position="26"/>
    </location>
</feature>
<accession>A0A1I3WYH8</accession>